<feature type="domain" description="HTH lysR-type" evidence="5">
    <location>
        <begin position="13"/>
        <end position="70"/>
    </location>
</feature>
<dbReference type="PANTHER" id="PTHR30537">
    <property type="entry name" value="HTH-TYPE TRANSCRIPTIONAL REGULATOR"/>
    <property type="match status" value="1"/>
</dbReference>
<gene>
    <name evidence="6" type="ORF">HH213_11100</name>
</gene>
<dbReference type="CDD" id="cd08472">
    <property type="entry name" value="PBP2_CrgA_like_3"/>
    <property type="match status" value="1"/>
</dbReference>
<comment type="similarity">
    <text evidence="1">Belongs to the LysR transcriptional regulatory family.</text>
</comment>
<organism evidence="6 7">
    <name type="scientific">Duganella dendranthematis</name>
    <dbReference type="NCBI Taxonomy" id="2728021"/>
    <lineage>
        <taxon>Bacteria</taxon>
        <taxon>Pseudomonadati</taxon>
        <taxon>Pseudomonadota</taxon>
        <taxon>Betaproteobacteria</taxon>
        <taxon>Burkholderiales</taxon>
        <taxon>Oxalobacteraceae</taxon>
        <taxon>Telluria group</taxon>
        <taxon>Duganella</taxon>
    </lineage>
</organism>
<dbReference type="InterPro" id="IPR000847">
    <property type="entry name" value="LysR_HTH_N"/>
</dbReference>
<proteinExistence type="inferred from homology"/>
<dbReference type="InterPro" id="IPR058163">
    <property type="entry name" value="LysR-type_TF_proteobact-type"/>
</dbReference>
<dbReference type="Gene3D" id="1.10.10.10">
    <property type="entry name" value="Winged helix-like DNA-binding domain superfamily/Winged helix DNA-binding domain"/>
    <property type="match status" value="1"/>
</dbReference>
<keyword evidence="2" id="KW-0805">Transcription regulation</keyword>
<dbReference type="EMBL" id="CP051684">
    <property type="protein sequence ID" value="QJD90581.1"/>
    <property type="molecule type" value="Genomic_DNA"/>
</dbReference>
<dbReference type="Gene3D" id="3.40.190.290">
    <property type="match status" value="1"/>
</dbReference>
<evidence type="ECO:0000256" key="4">
    <source>
        <dbReference type="ARBA" id="ARBA00023163"/>
    </source>
</evidence>
<dbReference type="InterPro" id="IPR036388">
    <property type="entry name" value="WH-like_DNA-bd_sf"/>
</dbReference>
<evidence type="ECO:0000256" key="3">
    <source>
        <dbReference type="ARBA" id="ARBA00023125"/>
    </source>
</evidence>
<dbReference type="Pfam" id="PF03466">
    <property type="entry name" value="LysR_substrate"/>
    <property type="match status" value="1"/>
</dbReference>
<dbReference type="SUPFAM" id="SSF46785">
    <property type="entry name" value="Winged helix' DNA-binding domain"/>
    <property type="match status" value="1"/>
</dbReference>
<name>A0ABX6M8C9_9BURK</name>
<dbReference type="PROSITE" id="PS50931">
    <property type="entry name" value="HTH_LYSR"/>
    <property type="match status" value="1"/>
</dbReference>
<dbReference type="PANTHER" id="PTHR30537:SF72">
    <property type="entry name" value="LYSR FAMILY TRANSCRIPTIONAL REGULATOR"/>
    <property type="match status" value="1"/>
</dbReference>
<evidence type="ECO:0000313" key="7">
    <source>
        <dbReference type="Proteomes" id="UP000503117"/>
    </source>
</evidence>
<keyword evidence="4" id="KW-0804">Transcription</keyword>
<sequence length="313" mass="34861">MPEHGGENGVLMDRLATMRVFVQVANATSFVRAAEALHLPAASVSRMVQALEAHLKVRLLNRNTRNVTLTDEGRVYYERCSKVLSEIDEMEAMATGTRQGPRGRIKVSISASMAKGVLIPALPDFLSRYSQIDFELAISDRRVNLIETGIDCAIRVGTTTDPSLVVKHIGHVKRITCASPAYLQRYGEPRTIPDLAQHIGVGYVWDHGGRSRHWEFTIDEQLEPVPMAHTVFVDDADAYLACGLAGLGIVSASEYTLGPAVRSGLLRQILHDYATPPRPVTIVFRPNRHMPQRLRNFIDWYAMQYEKAAAQAW</sequence>
<keyword evidence="7" id="KW-1185">Reference proteome</keyword>
<keyword evidence="3" id="KW-0238">DNA-binding</keyword>
<evidence type="ECO:0000256" key="2">
    <source>
        <dbReference type="ARBA" id="ARBA00023015"/>
    </source>
</evidence>
<accession>A0ABX6M8C9</accession>
<protein>
    <submittedName>
        <fullName evidence="6">LysR family transcriptional regulator</fullName>
    </submittedName>
</protein>
<evidence type="ECO:0000313" key="6">
    <source>
        <dbReference type="EMBL" id="QJD90581.1"/>
    </source>
</evidence>
<evidence type="ECO:0000259" key="5">
    <source>
        <dbReference type="PROSITE" id="PS50931"/>
    </source>
</evidence>
<dbReference type="Proteomes" id="UP000503117">
    <property type="component" value="Chromosome"/>
</dbReference>
<dbReference type="RefSeq" id="WP_169112288.1">
    <property type="nucleotide sequence ID" value="NZ_CP051684.1"/>
</dbReference>
<reference evidence="6 7" key="1">
    <citation type="submission" date="2020-04" db="EMBL/GenBank/DDBJ databases">
        <title>Genome sequencing of novel species.</title>
        <authorList>
            <person name="Heo J."/>
            <person name="Kim S.-J."/>
            <person name="Kim J.-S."/>
            <person name="Hong S.-B."/>
            <person name="Kwon S.-W."/>
        </authorList>
    </citation>
    <scope>NUCLEOTIDE SEQUENCE [LARGE SCALE GENOMIC DNA]</scope>
    <source>
        <strain evidence="6 7">AF9R3</strain>
    </source>
</reference>
<dbReference type="InterPro" id="IPR036390">
    <property type="entry name" value="WH_DNA-bd_sf"/>
</dbReference>
<evidence type="ECO:0000256" key="1">
    <source>
        <dbReference type="ARBA" id="ARBA00009437"/>
    </source>
</evidence>
<dbReference type="Pfam" id="PF00126">
    <property type="entry name" value="HTH_1"/>
    <property type="match status" value="1"/>
</dbReference>
<dbReference type="SUPFAM" id="SSF53850">
    <property type="entry name" value="Periplasmic binding protein-like II"/>
    <property type="match status" value="1"/>
</dbReference>
<dbReference type="InterPro" id="IPR005119">
    <property type="entry name" value="LysR_subst-bd"/>
</dbReference>